<dbReference type="OrthoDB" id="544345at2759"/>
<dbReference type="EMBL" id="PGGS01000046">
    <property type="protein sequence ID" value="PNH10789.1"/>
    <property type="molecule type" value="Genomic_DNA"/>
</dbReference>
<feature type="compositionally biased region" description="Basic and acidic residues" evidence="1">
    <location>
        <begin position="32"/>
        <end position="48"/>
    </location>
</feature>
<comment type="caution">
    <text evidence="3">The sequence shown here is derived from an EMBL/GenBank/DDBJ whole genome shotgun (WGS) entry which is preliminary data.</text>
</comment>
<organism evidence="3 4">
    <name type="scientific">Tetrabaena socialis</name>
    <dbReference type="NCBI Taxonomy" id="47790"/>
    <lineage>
        <taxon>Eukaryota</taxon>
        <taxon>Viridiplantae</taxon>
        <taxon>Chlorophyta</taxon>
        <taxon>core chlorophytes</taxon>
        <taxon>Chlorophyceae</taxon>
        <taxon>CS clade</taxon>
        <taxon>Chlamydomonadales</taxon>
        <taxon>Tetrabaenaceae</taxon>
        <taxon>Tetrabaena</taxon>
    </lineage>
</organism>
<evidence type="ECO:0000313" key="4">
    <source>
        <dbReference type="Proteomes" id="UP000236333"/>
    </source>
</evidence>
<reference evidence="3 4" key="1">
    <citation type="journal article" date="2017" name="Mol. Biol. Evol.">
        <title>The 4-celled Tetrabaena socialis nuclear genome reveals the essential components for genetic control of cell number at the origin of multicellularity in the volvocine lineage.</title>
        <authorList>
            <person name="Featherston J."/>
            <person name="Arakaki Y."/>
            <person name="Hanschen E.R."/>
            <person name="Ferris P.J."/>
            <person name="Michod R.E."/>
            <person name="Olson B.J.S.C."/>
            <person name="Nozaki H."/>
            <person name="Durand P.M."/>
        </authorList>
    </citation>
    <scope>NUCLEOTIDE SEQUENCE [LARGE SCALE GENOMIC DNA]</scope>
    <source>
        <strain evidence="3 4">NIES-571</strain>
    </source>
</reference>
<accession>A0A2J8AE51</accession>
<dbReference type="Proteomes" id="UP000236333">
    <property type="component" value="Unassembled WGS sequence"/>
</dbReference>
<evidence type="ECO:0000256" key="2">
    <source>
        <dbReference type="SAM" id="Phobius"/>
    </source>
</evidence>
<protein>
    <submittedName>
        <fullName evidence="3">Uncharacterized protein</fullName>
    </submittedName>
</protein>
<keyword evidence="2" id="KW-0812">Transmembrane</keyword>
<sequence>MATLARAASVAVTSATRRCVVPRAPAPSQRVQRHDRSTRLNAKRATEADERVIEEMKRDAEKGDMLDGGAADTLYKVFIVSVSVGLVVWLAFLGAPVIEGTLAAFPSAER</sequence>
<proteinExistence type="predicted"/>
<gene>
    <name evidence="3" type="ORF">TSOC_002422</name>
</gene>
<keyword evidence="4" id="KW-1185">Reference proteome</keyword>
<feature type="region of interest" description="Disordered" evidence="1">
    <location>
        <begin position="22"/>
        <end position="48"/>
    </location>
</feature>
<evidence type="ECO:0000313" key="3">
    <source>
        <dbReference type="EMBL" id="PNH10789.1"/>
    </source>
</evidence>
<evidence type="ECO:0000256" key="1">
    <source>
        <dbReference type="SAM" id="MobiDB-lite"/>
    </source>
</evidence>
<name>A0A2J8AE51_9CHLO</name>
<feature type="transmembrane region" description="Helical" evidence="2">
    <location>
        <begin position="74"/>
        <end position="98"/>
    </location>
</feature>
<keyword evidence="2" id="KW-1133">Transmembrane helix</keyword>
<dbReference type="AlphaFoldDB" id="A0A2J8AE51"/>
<keyword evidence="2" id="KW-0472">Membrane</keyword>